<dbReference type="PROSITE" id="PS51257">
    <property type="entry name" value="PROKAR_LIPOPROTEIN"/>
    <property type="match status" value="1"/>
</dbReference>
<evidence type="ECO:0000313" key="4">
    <source>
        <dbReference type="Proteomes" id="UP000294535"/>
    </source>
</evidence>
<dbReference type="InterPro" id="IPR005184">
    <property type="entry name" value="DUF306_Meta_HslJ"/>
</dbReference>
<comment type="caution">
    <text evidence="3">The sequence shown here is derived from an EMBL/GenBank/DDBJ whole genome shotgun (WGS) entry which is preliminary data.</text>
</comment>
<dbReference type="EMBL" id="SNYF01000006">
    <property type="protein sequence ID" value="TDQ17558.1"/>
    <property type="molecule type" value="Genomic_DNA"/>
</dbReference>
<dbReference type="AlphaFoldDB" id="A0A4R6T999"/>
<proteinExistence type="predicted"/>
<sequence length="140" mass="14911">MKNIKLLYFALLILLFSGCSSSSQLNPITLLTGNPWALSSMMGGSLDLSKFPSGIPTLNFLDGGKLAGFAGCNNFSGGFSMENSGLQLDPGAMTRMACPGTGEDEFMDALVKVKNFKVTKDKLTLLDGANELMSFVPKKD</sequence>
<organism evidence="3 4">
    <name type="scientific">Algoriphagus boseongensis</name>
    <dbReference type="NCBI Taxonomy" id="1442587"/>
    <lineage>
        <taxon>Bacteria</taxon>
        <taxon>Pseudomonadati</taxon>
        <taxon>Bacteroidota</taxon>
        <taxon>Cytophagia</taxon>
        <taxon>Cytophagales</taxon>
        <taxon>Cyclobacteriaceae</taxon>
        <taxon>Algoriphagus</taxon>
    </lineage>
</organism>
<keyword evidence="4" id="KW-1185">Reference proteome</keyword>
<gene>
    <name evidence="3" type="ORF">DFQ04_2213</name>
</gene>
<name>A0A4R6T999_9BACT</name>
<protein>
    <submittedName>
        <fullName evidence="3">Heat shock protein HslJ</fullName>
    </submittedName>
</protein>
<dbReference type="RefSeq" id="WP_133555702.1">
    <property type="nucleotide sequence ID" value="NZ_SNYF01000006.1"/>
</dbReference>
<feature type="chain" id="PRO_5020746470" evidence="1">
    <location>
        <begin position="23"/>
        <end position="140"/>
    </location>
</feature>
<dbReference type="Proteomes" id="UP000294535">
    <property type="component" value="Unassembled WGS sequence"/>
</dbReference>
<accession>A0A4R6T999</accession>
<dbReference type="InterPro" id="IPR038670">
    <property type="entry name" value="HslJ-like_sf"/>
</dbReference>
<dbReference type="InterPro" id="IPR053147">
    <property type="entry name" value="Hsp_HslJ-like"/>
</dbReference>
<evidence type="ECO:0000259" key="2">
    <source>
        <dbReference type="Pfam" id="PF03724"/>
    </source>
</evidence>
<evidence type="ECO:0000313" key="3">
    <source>
        <dbReference type="EMBL" id="TDQ17558.1"/>
    </source>
</evidence>
<dbReference type="PANTHER" id="PTHR35535:SF2">
    <property type="entry name" value="DUF306 DOMAIN-CONTAINING PROTEIN"/>
    <property type="match status" value="1"/>
</dbReference>
<keyword evidence="1" id="KW-0732">Signal</keyword>
<keyword evidence="3" id="KW-0346">Stress response</keyword>
<dbReference type="PANTHER" id="PTHR35535">
    <property type="entry name" value="HEAT SHOCK PROTEIN HSLJ"/>
    <property type="match status" value="1"/>
</dbReference>
<evidence type="ECO:0000256" key="1">
    <source>
        <dbReference type="SAM" id="SignalP"/>
    </source>
</evidence>
<reference evidence="3 4" key="1">
    <citation type="submission" date="2019-03" db="EMBL/GenBank/DDBJ databases">
        <title>Genomic Encyclopedia of Type Strains, Phase III (KMG-III): the genomes of soil and plant-associated and newly described type strains.</title>
        <authorList>
            <person name="Whitman W."/>
        </authorList>
    </citation>
    <scope>NUCLEOTIDE SEQUENCE [LARGE SCALE GENOMIC DNA]</scope>
    <source>
        <strain evidence="3 4">CECT 8446</strain>
    </source>
</reference>
<dbReference type="OrthoDB" id="880459at2"/>
<dbReference type="Pfam" id="PF03724">
    <property type="entry name" value="META"/>
    <property type="match status" value="1"/>
</dbReference>
<feature type="domain" description="DUF306" evidence="2">
    <location>
        <begin position="31"/>
        <end position="135"/>
    </location>
</feature>
<feature type="signal peptide" evidence="1">
    <location>
        <begin position="1"/>
        <end position="22"/>
    </location>
</feature>
<dbReference type="Gene3D" id="2.40.128.270">
    <property type="match status" value="1"/>
</dbReference>